<proteinExistence type="predicted"/>
<dbReference type="InterPro" id="IPR003599">
    <property type="entry name" value="Ig_sub"/>
</dbReference>
<evidence type="ECO:0000313" key="3">
    <source>
        <dbReference type="EMBL" id="ESN91086.1"/>
    </source>
</evidence>
<evidence type="ECO:0000313" key="4">
    <source>
        <dbReference type="EnsemblMetazoa" id="HelroP182241"/>
    </source>
</evidence>
<gene>
    <name evidence="4" type="primary">20208443</name>
    <name evidence="3" type="ORF">HELRODRAFT_182241</name>
</gene>
<evidence type="ECO:0000259" key="2">
    <source>
        <dbReference type="PROSITE" id="PS50835"/>
    </source>
</evidence>
<dbReference type="CTD" id="20208443"/>
<keyword evidence="5" id="KW-1185">Reference proteome</keyword>
<reference evidence="5" key="1">
    <citation type="submission" date="2012-12" db="EMBL/GenBank/DDBJ databases">
        <authorList>
            <person name="Hellsten U."/>
            <person name="Grimwood J."/>
            <person name="Chapman J.A."/>
            <person name="Shapiro H."/>
            <person name="Aerts A."/>
            <person name="Otillar R.P."/>
            <person name="Terry A.Y."/>
            <person name="Boore J.L."/>
            <person name="Simakov O."/>
            <person name="Marletaz F."/>
            <person name="Cho S.-J."/>
            <person name="Edsinger-Gonzales E."/>
            <person name="Havlak P."/>
            <person name="Kuo D.-H."/>
            <person name="Larsson T."/>
            <person name="Lv J."/>
            <person name="Arendt D."/>
            <person name="Savage R."/>
            <person name="Osoegawa K."/>
            <person name="de Jong P."/>
            <person name="Lindberg D.R."/>
            <person name="Seaver E.C."/>
            <person name="Weisblat D.A."/>
            <person name="Putnam N.H."/>
            <person name="Grigoriev I.V."/>
            <person name="Rokhsar D.S."/>
        </authorList>
    </citation>
    <scope>NUCLEOTIDE SEQUENCE</scope>
</reference>
<dbReference type="InterPro" id="IPR013783">
    <property type="entry name" value="Ig-like_fold"/>
</dbReference>
<feature type="compositionally biased region" description="Gly residues" evidence="1">
    <location>
        <begin position="112"/>
        <end position="127"/>
    </location>
</feature>
<dbReference type="EMBL" id="AMQM01008079">
    <property type="status" value="NOT_ANNOTATED_CDS"/>
    <property type="molecule type" value="Genomic_DNA"/>
</dbReference>
<dbReference type="InParanoid" id="T1FHZ4"/>
<dbReference type="SMART" id="SM00409">
    <property type="entry name" value="IG"/>
    <property type="match status" value="1"/>
</dbReference>
<feature type="region of interest" description="Disordered" evidence="1">
    <location>
        <begin position="104"/>
        <end position="127"/>
    </location>
</feature>
<evidence type="ECO:0000313" key="5">
    <source>
        <dbReference type="Proteomes" id="UP000015101"/>
    </source>
</evidence>
<dbReference type="AlphaFoldDB" id="T1FHZ4"/>
<protein>
    <recommendedName>
        <fullName evidence="2">Ig-like domain-containing protein</fullName>
    </recommendedName>
</protein>
<reference evidence="4" key="3">
    <citation type="submission" date="2015-06" db="UniProtKB">
        <authorList>
            <consortium name="EnsemblMetazoa"/>
        </authorList>
    </citation>
    <scope>IDENTIFICATION</scope>
</reference>
<dbReference type="KEGG" id="hro:HELRODRAFT_182241"/>
<name>T1FHZ4_HELRO</name>
<dbReference type="GeneID" id="20208443"/>
<dbReference type="InterPro" id="IPR036179">
    <property type="entry name" value="Ig-like_dom_sf"/>
</dbReference>
<feature type="region of interest" description="Disordered" evidence="1">
    <location>
        <begin position="71"/>
        <end position="91"/>
    </location>
</feature>
<dbReference type="HOGENOM" id="CLU_621551_0_0_1"/>
<organism evidence="4 5">
    <name type="scientific">Helobdella robusta</name>
    <name type="common">Californian leech</name>
    <dbReference type="NCBI Taxonomy" id="6412"/>
    <lineage>
        <taxon>Eukaryota</taxon>
        <taxon>Metazoa</taxon>
        <taxon>Spiralia</taxon>
        <taxon>Lophotrochozoa</taxon>
        <taxon>Annelida</taxon>
        <taxon>Clitellata</taxon>
        <taxon>Hirudinea</taxon>
        <taxon>Rhynchobdellida</taxon>
        <taxon>Glossiphoniidae</taxon>
        <taxon>Helobdella</taxon>
    </lineage>
</organism>
<dbReference type="Proteomes" id="UP000015101">
    <property type="component" value="Unassembled WGS sequence"/>
</dbReference>
<dbReference type="RefSeq" id="XP_009030795.1">
    <property type="nucleotide sequence ID" value="XM_009032547.1"/>
</dbReference>
<evidence type="ECO:0000256" key="1">
    <source>
        <dbReference type="SAM" id="MobiDB-lite"/>
    </source>
</evidence>
<sequence>MSGRSLPTPVLSQPQPAHGHLDVAFTPEKKIFKEGELIRLQCTIIGHQLESPPLMSWHKHVYYGNTSDSFDVTSPTSSTTSPSSPSQLTDLTISKNKILTGDFKEEKQTTSVGGGSVGGGAGGSAGGGARYTVEIQQVKKGFDHLNYFLNILDAKTSDSGVYFCSGHKDDKFFSQHVLIQVVAPITELKWRDIKPSRMFSTPNNNLNIIRNDDDDDDDDDNGDDVTHLNEGDHVLFRCRVRGGFPQPKVRITVGHRDITHRFTPKVKLNLGQGHKGLQTMSYDTILRADNFKIEYDLHHKNVVCRGEVEGGHANDEGFNRVDELTVVLDKYRPHFKCPHTIKARLHVTNFTIECIVHAKPGINNTEIFFKDAESHTKMVATMRKDYWSSVELVENNTTEHDEQVSMKLVIFEVSEKHFMRYEFNAESELGKSTHVVKLERG</sequence>
<dbReference type="EMBL" id="AMQM01008078">
    <property type="status" value="NOT_ANNOTATED_CDS"/>
    <property type="molecule type" value="Genomic_DNA"/>
</dbReference>
<dbReference type="PROSITE" id="PS50835">
    <property type="entry name" value="IG_LIKE"/>
    <property type="match status" value="1"/>
</dbReference>
<dbReference type="EMBL" id="KB097722">
    <property type="protein sequence ID" value="ESN91086.1"/>
    <property type="molecule type" value="Genomic_DNA"/>
</dbReference>
<dbReference type="GO" id="GO:0009897">
    <property type="term" value="C:external side of plasma membrane"/>
    <property type="evidence" value="ECO:0000318"/>
    <property type="project" value="GO_Central"/>
</dbReference>
<accession>T1FHZ4</accession>
<dbReference type="SUPFAM" id="SSF48726">
    <property type="entry name" value="Immunoglobulin"/>
    <property type="match status" value="1"/>
</dbReference>
<dbReference type="InterPro" id="IPR007110">
    <property type="entry name" value="Ig-like_dom"/>
</dbReference>
<dbReference type="Gene3D" id="2.60.40.10">
    <property type="entry name" value="Immunoglobulins"/>
    <property type="match status" value="2"/>
</dbReference>
<reference evidence="3 5" key="2">
    <citation type="journal article" date="2013" name="Nature">
        <title>Insights into bilaterian evolution from three spiralian genomes.</title>
        <authorList>
            <person name="Simakov O."/>
            <person name="Marletaz F."/>
            <person name="Cho S.J."/>
            <person name="Edsinger-Gonzales E."/>
            <person name="Havlak P."/>
            <person name="Hellsten U."/>
            <person name="Kuo D.H."/>
            <person name="Larsson T."/>
            <person name="Lv J."/>
            <person name="Arendt D."/>
            <person name="Savage R."/>
            <person name="Osoegawa K."/>
            <person name="de Jong P."/>
            <person name="Grimwood J."/>
            <person name="Chapman J.A."/>
            <person name="Shapiro H."/>
            <person name="Aerts A."/>
            <person name="Otillar R.P."/>
            <person name="Terry A.Y."/>
            <person name="Boore J.L."/>
            <person name="Grigoriev I.V."/>
            <person name="Lindberg D.R."/>
            <person name="Seaver E.C."/>
            <person name="Weisblat D.A."/>
            <person name="Putnam N.H."/>
            <person name="Rokhsar D.S."/>
        </authorList>
    </citation>
    <scope>NUCLEOTIDE SEQUENCE</scope>
</reference>
<dbReference type="EnsemblMetazoa" id="HelroT182241">
    <property type="protein sequence ID" value="HelroP182241"/>
    <property type="gene ID" value="HelroG182241"/>
</dbReference>
<feature type="domain" description="Ig-like" evidence="2">
    <location>
        <begin position="9"/>
        <end position="174"/>
    </location>
</feature>